<proteinExistence type="predicted"/>
<organism evidence="1 2">
    <name type="scientific">Pistacia atlantica</name>
    <dbReference type="NCBI Taxonomy" id="434234"/>
    <lineage>
        <taxon>Eukaryota</taxon>
        <taxon>Viridiplantae</taxon>
        <taxon>Streptophyta</taxon>
        <taxon>Embryophyta</taxon>
        <taxon>Tracheophyta</taxon>
        <taxon>Spermatophyta</taxon>
        <taxon>Magnoliopsida</taxon>
        <taxon>eudicotyledons</taxon>
        <taxon>Gunneridae</taxon>
        <taxon>Pentapetalae</taxon>
        <taxon>rosids</taxon>
        <taxon>malvids</taxon>
        <taxon>Sapindales</taxon>
        <taxon>Anacardiaceae</taxon>
        <taxon>Pistacia</taxon>
    </lineage>
</organism>
<comment type="caution">
    <text evidence="1">The sequence shown here is derived from an EMBL/GenBank/DDBJ whole genome shotgun (WGS) entry which is preliminary data.</text>
</comment>
<gene>
    <name evidence="1" type="ORF">Patl1_27062</name>
</gene>
<keyword evidence="2" id="KW-1185">Reference proteome</keyword>
<name>A0ACC1B529_9ROSI</name>
<sequence length="85" mass="9995">MAICDIKILLSLFESLALFALNGYTLFFDDLISWAESTKWFFQHKQVFSCSCPLYLKFTIKMQMIFLENVASKRVSAYWVHKKQA</sequence>
<dbReference type="EMBL" id="CM047903">
    <property type="protein sequence ID" value="KAJ0094034.1"/>
    <property type="molecule type" value="Genomic_DNA"/>
</dbReference>
<reference evidence="2" key="1">
    <citation type="journal article" date="2023" name="G3 (Bethesda)">
        <title>Genome assembly and association tests identify interacting loci associated with vigor, precocity, and sex in interspecific pistachio rootstocks.</title>
        <authorList>
            <person name="Palmer W."/>
            <person name="Jacygrad E."/>
            <person name="Sagayaradj S."/>
            <person name="Cavanaugh K."/>
            <person name="Han R."/>
            <person name="Bertier L."/>
            <person name="Beede B."/>
            <person name="Kafkas S."/>
            <person name="Golino D."/>
            <person name="Preece J."/>
            <person name="Michelmore R."/>
        </authorList>
    </citation>
    <scope>NUCLEOTIDE SEQUENCE [LARGE SCALE GENOMIC DNA]</scope>
</reference>
<dbReference type="Proteomes" id="UP001164250">
    <property type="component" value="Chromosome 7"/>
</dbReference>
<accession>A0ACC1B529</accession>
<protein>
    <submittedName>
        <fullName evidence="1">Uncharacterized protein</fullName>
    </submittedName>
</protein>
<evidence type="ECO:0000313" key="1">
    <source>
        <dbReference type="EMBL" id="KAJ0094034.1"/>
    </source>
</evidence>
<evidence type="ECO:0000313" key="2">
    <source>
        <dbReference type="Proteomes" id="UP001164250"/>
    </source>
</evidence>